<dbReference type="GeneID" id="8103609"/>
<name>B8MN52_TALSN</name>
<dbReference type="RefSeq" id="XP_002486739.1">
    <property type="nucleotide sequence ID" value="XM_002486694.1"/>
</dbReference>
<dbReference type="OrthoDB" id="413361at2759"/>
<dbReference type="InterPro" id="IPR013103">
    <property type="entry name" value="RVT_2"/>
</dbReference>
<evidence type="ECO:0000313" key="2">
    <source>
        <dbReference type="EMBL" id="EED14501.1"/>
    </source>
</evidence>
<dbReference type="HOGENOM" id="CLU_2020859_0_0_1"/>
<dbReference type="AlphaFoldDB" id="B8MN52"/>
<protein>
    <recommendedName>
        <fullName evidence="1">Reverse transcriptase Ty1/copia-type domain-containing protein</fullName>
    </recommendedName>
</protein>
<reference evidence="3" key="1">
    <citation type="journal article" date="2015" name="Genome Announc.">
        <title>Genome sequence of the AIDS-associated pathogen Penicillium marneffei (ATCC18224) and its near taxonomic relative Talaromyces stipitatus (ATCC10500).</title>
        <authorList>
            <person name="Nierman W.C."/>
            <person name="Fedorova-Abrams N.D."/>
            <person name="Andrianopoulos A."/>
        </authorList>
    </citation>
    <scope>NUCLEOTIDE SEQUENCE [LARGE SCALE GENOMIC DNA]</scope>
    <source>
        <strain evidence="3">ATCC 10500 / CBS 375.48 / QM 6759 / NRRL 1006</strain>
    </source>
</reference>
<sequence>FLWYETLDAKLKELGFLQISENPCNYKCERDGKLIALYVDDNPIAAKIQSEIDAIIDLFDKAWGIKGLGKRSRFLGLNMFYDREKRQISVKQDDYVDSVLNWFNLTKANTREIPIDPKFILET</sequence>
<feature type="non-terminal residue" evidence="2">
    <location>
        <position position="1"/>
    </location>
</feature>
<feature type="domain" description="Reverse transcriptase Ty1/copia-type" evidence="1">
    <location>
        <begin position="2"/>
        <end position="115"/>
    </location>
</feature>
<feature type="non-terminal residue" evidence="2">
    <location>
        <position position="123"/>
    </location>
</feature>
<dbReference type="VEuPathDB" id="FungiDB:TSTA_107090"/>
<keyword evidence="3" id="KW-1185">Reference proteome</keyword>
<dbReference type="EMBL" id="EQ962658">
    <property type="protein sequence ID" value="EED14501.1"/>
    <property type="molecule type" value="Genomic_DNA"/>
</dbReference>
<proteinExistence type="predicted"/>
<dbReference type="Proteomes" id="UP000001745">
    <property type="component" value="Unassembled WGS sequence"/>
</dbReference>
<evidence type="ECO:0000313" key="3">
    <source>
        <dbReference type="Proteomes" id="UP000001745"/>
    </source>
</evidence>
<gene>
    <name evidence="2" type="ORF">TSTA_107090</name>
</gene>
<dbReference type="InParanoid" id="B8MN52"/>
<evidence type="ECO:0000259" key="1">
    <source>
        <dbReference type="Pfam" id="PF07727"/>
    </source>
</evidence>
<accession>B8MN52</accession>
<dbReference type="Pfam" id="PF07727">
    <property type="entry name" value="RVT_2"/>
    <property type="match status" value="1"/>
</dbReference>
<dbReference type="PhylomeDB" id="B8MN52"/>
<dbReference type="STRING" id="441959.B8MN52"/>
<organism evidence="2 3">
    <name type="scientific">Talaromyces stipitatus (strain ATCC 10500 / CBS 375.48 / QM 6759 / NRRL 1006)</name>
    <name type="common">Penicillium stipitatum</name>
    <dbReference type="NCBI Taxonomy" id="441959"/>
    <lineage>
        <taxon>Eukaryota</taxon>
        <taxon>Fungi</taxon>
        <taxon>Dikarya</taxon>
        <taxon>Ascomycota</taxon>
        <taxon>Pezizomycotina</taxon>
        <taxon>Eurotiomycetes</taxon>
        <taxon>Eurotiomycetidae</taxon>
        <taxon>Eurotiales</taxon>
        <taxon>Trichocomaceae</taxon>
        <taxon>Talaromyces</taxon>
        <taxon>Talaromyces sect. Talaromyces</taxon>
    </lineage>
</organism>